<evidence type="ECO:0000313" key="3">
    <source>
        <dbReference type="Proteomes" id="UP000294752"/>
    </source>
</evidence>
<dbReference type="PANTHER" id="PTHR43798">
    <property type="entry name" value="MONOACYLGLYCEROL LIPASE"/>
    <property type="match status" value="1"/>
</dbReference>
<dbReference type="InterPro" id="IPR029058">
    <property type="entry name" value="AB_hydrolase_fold"/>
</dbReference>
<dbReference type="GO" id="GO:0016020">
    <property type="term" value="C:membrane"/>
    <property type="evidence" value="ECO:0007669"/>
    <property type="project" value="TreeGrafter"/>
</dbReference>
<dbReference type="Pfam" id="PF00561">
    <property type="entry name" value="Abhydrolase_1"/>
    <property type="match status" value="1"/>
</dbReference>
<sequence>MEKIYQNSELIKSWPGFTSNVINVSGTELHYVDGGSGPVLICLPGWPQTWYSYHTIAPQLAKKLRVIVVDIRGMGGSGTPDHGYDKKTMASDIEALMTKLGIATAHILGHDIGGMVAQSLAHNFPNRVQTLTIADGLHPNNGMMQMKLMPAAGKFLEKIDKNEPYTWWMGFNQIKDLPEKLLDGRFRHLLDWLFHYVMVDESKMNEFDRCVYASIYDRKERIRSSNAWYQTFNQDIIDFQSYKKLQMPVLGLASNVSSGYYQFALPMISDNYRLVSLDDTGHYMFEENPKDVITAITNHIFNTKS</sequence>
<dbReference type="OrthoDB" id="9773293at2"/>
<dbReference type="AlphaFoldDB" id="A0A4R7CRP2"/>
<evidence type="ECO:0000313" key="2">
    <source>
        <dbReference type="EMBL" id="TDS05964.1"/>
    </source>
</evidence>
<gene>
    <name evidence="2" type="ORF">B0I21_1197</name>
</gene>
<dbReference type="GO" id="GO:0046464">
    <property type="term" value="P:acylglycerol catabolic process"/>
    <property type="evidence" value="ECO:0007669"/>
    <property type="project" value="TreeGrafter"/>
</dbReference>
<dbReference type="Gene3D" id="3.40.50.1820">
    <property type="entry name" value="alpha/beta hydrolase"/>
    <property type="match status" value="1"/>
</dbReference>
<dbReference type="InterPro" id="IPR000073">
    <property type="entry name" value="AB_hydrolase_1"/>
</dbReference>
<organism evidence="2 3">
    <name type="scientific">Sphingobacterium paludis</name>
    <dbReference type="NCBI Taxonomy" id="1476465"/>
    <lineage>
        <taxon>Bacteria</taxon>
        <taxon>Pseudomonadati</taxon>
        <taxon>Bacteroidota</taxon>
        <taxon>Sphingobacteriia</taxon>
        <taxon>Sphingobacteriales</taxon>
        <taxon>Sphingobacteriaceae</taxon>
        <taxon>Sphingobacterium</taxon>
    </lineage>
</organism>
<accession>A0A4R7CRP2</accession>
<dbReference type="GO" id="GO:0047372">
    <property type="term" value="F:monoacylglycerol lipase activity"/>
    <property type="evidence" value="ECO:0007669"/>
    <property type="project" value="TreeGrafter"/>
</dbReference>
<comment type="caution">
    <text evidence="2">The sequence shown here is derived from an EMBL/GenBank/DDBJ whole genome shotgun (WGS) entry which is preliminary data.</text>
</comment>
<reference evidence="2 3" key="1">
    <citation type="submission" date="2019-03" db="EMBL/GenBank/DDBJ databases">
        <title>Genomic Encyclopedia of Type Strains, Phase III (KMG-III): the genomes of soil and plant-associated and newly described type strains.</title>
        <authorList>
            <person name="Whitman W."/>
        </authorList>
    </citation>
    <scope>NUCLEOTIDE SEQUENCE [LARGE SCALE GENOMIC DNA]</scope>
    <source>
        <strain evidence="2 3">CGMCC 1.12801</strain>
    </source>
</reference>
<keyword evidence="3" id="KW-1185">Reference proteome</keyword>
<proteinExistence type="predicted"/>
<name>A0A4R7CRP2_9SPHI</name>
<dbReference type="SUPFAM" id="SSF53474">
    <property type="entry name" value="alpha/beta-Hydrolases"/>
    <property type="match status" value="1"/>
</dbReference>
<dbReference type="Proteomes" id="UP000294752">
    <property type="component" value="Unassembled WGS sequence"/>
</dbReference>
<evidence type="ECO:0000259" key="1">
    <source>
        <dbReference type="Pfam" id="PF00561"/>
    </source>
</evidence>
<protein>
    <submittedName>
        <fullName evidence="2">Pimeloyl-ACP methyl ester carboxylesterase</fullName>
    </submittedName>
</protein>
<dbReference type="InterPro" id="IPR050266">
    <property type="entry name" value="AB_hydrolase_sf"/>
</dbReference>
<feature type="domain" description="AB hydrolase-1" evidence="1">
    <location>
        <begin position="38"/>
        <end position="149"/>
    </location>
</feature>
<dbReference type="PANTHER" id="PTHR43798:SF33">
    <property type="entry name" value="HYDROLASE, PUTATIVE (AFU_ORTHOLOGUE AFUA_2G14860)-RELATED"/>
    <property type="match status" value="1"/>
</dbReference>
<dbReference type="RefSeq" id="WP_133642251.1">
    <property type="nucleotide sequence ID" value="NZ_SNZV01000019.1"/>
</dbReference>
<dbReference type="EMBL" id="SNZV01000019">
    <property type="protein sequence ID" value="TDS05964.1"/>
    <property type="molecule type" value="Genomic_DNA"/>
</dbReference>
<dbReference type="PRINTS" id="PR00111">
    <property type="entry name" value="ABHYDROLASE"/>
</dbReference>